<evidence type="ECO:0000313" key="3">
    <source>
        <dbReference type="Proteomes" id="UP000292085"/>
    </source>
</evidence>
<dbReference type="Pfam" id="PF00781">
    <property type="entry name" value="DAGK_cat"/>
    <property type="match status" value="1"/>
</dbReference>
<accession>A0A4Q6Y633</accession>
<dbReference type="EMBL" id="SGIS01000012">
    <property type="protein sequence ID" value="RZF64666.1"/>
    <property type="molecule type" value="Genomic_DNA"/>
</dbReference>
<dbReference type="Gene3D" id="3.40.50.10330">
    <property type="entry name" value="Probable inorganic polyphosphate/atp-NAD kinase, domain 1"/>
    <property type="match status" value="1"/>
</dbReference>
<sequence>MRRVTIQDGTGRLTHAVSRSAGTDTLLARAIARIGNAALAPMKPQPESYGVLARAPATKVGIIFNRHAHRNIGQAQSLPDTTQAVDWTFPHTEQDLRKALARFADRGIDVLVVDGGDGTIRDVLSIAPAYFRRLPKLAIIPSGKTNALALDLGIPIDWSLHDALGAIAAGRTKQRSPIEVRHAAASAPHLRGFLFGAGAFVEATAIAQGVHGMGGFRGVAVGLSLAAAIAQTVFGKSNNRWRRGLKVGVALDDGMRIERNFYIILGSTLKRLPLGLRPFGRERAGLKVLGVDAPPRHVLATLPALLAGSESAWLERFGYHRCATDSVRLTFDADFVLDGETYPGGDLILARGGPLDFVVP</sequence>
<keyword evidence="2" id="KW-0808">Transferase</keyword>
<dbReference type="SUPFAM" id="SSF111331">
    <property type="entry name" value="NAD kinase/diacylglycerol kinase-like"/>
    <property type="match status" value="1"/>
</dbReference>
<comment type="caution">
    <text evidence="2">The sequence shown here is derived from an EMBL/GenBank/DDBJ whole genome shotgun (WGS) entry which is preliminary data.</text>
</comment>
<dbReference type="InterPro" id="IPR017438">
    <property type="entry name" value="ATP-NAD_kinase_N"/>
</dbReference>
<dbReference type="InterPro" id="IPR001206">
    <property type="entry name" value="Diacylglycerol_kinase_cat_dom"/>
</dbReference>
<keyword evidence="2" id="KW-0418">Kinase</keyword>
<gene>
    <name evidence="2" type="ORF">EWE75_09725</name>
</gene>
<evidence type="ECO:0000259" key="1">
    <source>
        <dbReference type="PROSITE" id="PS50146"/>
    </source>
</evidence>
<organism evidence="2 3">
    <name type="scientific">Sphingomonas populi</name>
    <dbReference type="NCBI Taxonomy" id="2484750"/>
    <lineage>
        <taxon>Bacteria</taxon>
        <taxon>Pseudomonadati</taxon>
        <taxon>Pseudomonadota</taxon>
        <taxon>Alphaproteobacteria</taxon>
        <taxon>Sphingomonadales</taxon>
        <taxon>Sphingomonadaceae</taxon>
        <taxon>Sphingomonas</taxon>
    </lineage>
</organism>
<reference evidence="2 3" key="1">
    <citation type="submission" date="2019-02" db="EMBL/GenBank/DDBJ databases">
        <authorList>
            <person name="Li Y."/>
        </authorList>
    </citation>
    <scope>NUCLEOTIDE SEQUENCE [LARGE SCALE GENOMIC DNA]</scope>
    <source>
        <strain evidence="2 3">3-7</strain>
    </source>
</reference>
<name>A0A4Q6Y633_9SPHN</name>
<dbReference type="Proteomes" id="UP000292085">
    <property type="component" value="Unassembled WGS sequence"/>
</dbReference>
<dbReference type="PROSITE" id="PS50146">
    <property type="entry name" value="DAGK"/>
    <property type="match status" value="1"/>
</dbReference>
<keyword evidence="3" id="KW-1185">Reference proteome</keyword>
<dbReference type="InterPro" id="IPR016064">
    <property type="entry name" value="NAD/diacylglycerol_kinase_sf"/>
</dbReference>
<proteinExistence type="predicted"/>
<dbReference type="GO" id="GO:0016301">
    <property type="term" value="F:kinase activity"/>
    <property type="evidence" value="ECO:0007669"/>
    <property type="project" value="UniProtKB-KW"/>
</dbReference>
<protein>
    <submittedName>
        <fullName evidence="2">Diacylglycerol kinase</fullName>
    </submittedName>
</protein>
<dbReference type="AlphaFoldDB" id="A0A4Q6Y633"/>
<evidence type="ECO:0000313" key="2">
    <source>
        <dbReference type="EMBL" id="RZF64666.1"/>
    </source>
</evidence>
<feature type="domain" description="DAGKc" evidence="1">
    <location>
        <begin position="91"/>
        <end position="189"/>
    </location>
</feature>
<dbReference type="OrthoDB" id="7209949at2"/>